<dbReference type="AlphaFoldDB" id="A0A2Z2KHJ9"/>
<name>A0A2Z2KHJ9_9BACL</name>
<feature type="transmembrane region" description="Helical" evidence="1">
    <location>
        <begin position="223"/>
        <end position="247"/>
    </location>
</feature>
<dbReference type="Pfam" id="PF12730">
    <property type="entry name" value="ABC2_membrane_4"/>
    <property type="match status" value="1"/>
</dbReference>
<feature type="transmembrane region" description="Helical" evidence="1">
    <location>
        <begin position="105"/>
        <end position="129"/>
    </location>
</feature>
<dbReference type="RefSeq" id="WP_087919685.1">
    <property type="nucleotide sequence ID" value="NZ_CP021780.1"/>
</dbReference>
<keyword evidence="1" id="KW-1133">Transmembrane helix</keyword>
<protein>
    <submittedName>
        <fullName evidence="2">ABC transporter permease</fullName>
    </submittedName>
</protein>
<feature type="transmembrane region" description="Helical" evidence="1">
    <location>
        <begin position="58"/>
        <end position="78"/>
    </location>
</feature>
<dbReference type="Proteomes" id="UP000249890">
    <property type="component" value="Chromosome"/>
</dbReference>
<evidence type="ECO:0000256" key="1">
    <source>
        <dbReference type="SAM" id="Phobius"/>
    </source>
</evidence>
<sequence>MLRIIKTEFLKLKRFHILLIGLIGMTLPAVLSVFTQSVVMEEAKVQNFNFEALVNSSIWNSVTIFMPVIFTLIGGYVINREYKDDTLKNILPVPVSFQRLLFGKLLTMGILSVLFGFYSYAVTLIVGWLSGVSGLSIAVLFTGFLQMLGISAFTYIALLPILAFTSRKPGIFMGGVIVSFLYGYISMFIKNVTIRSVYPILSGLTVMRFDTGTFMNTSEPGNLILSMLSLAVMLLLTIAIVMLTNPLQTVLKRKKRKSAGIFLRQGQKGR</sequence>
<dbReference type="EMBL" id="CP021780">
    <property type="protein sequence ID" value="ASA25724.1"/>
    <property type="molecule type" value="Genomic_DNA"/>
</dbReference>
<keyword evidence="1" id="KW-0472">Membrane</keyword>
<dbReference type="OrthoDB" id="4336274at2"/>
<feature type="transmembrane region" description="Helical" evidence="1">
    <location>
        <begin position="15"/>
        <end position="38"/>
    </location>
</feature>
<feature type="transmembrane region" description="Helical" evidence="1">
    <location>
        <begin position="170"/>
        <end position="189"/>
    </location>
</feature>
<accession>A0A2Z2KHJ9</accession>
<keyword evidence="1" id="KW-0812">Transmembrane</keyword>
<dbReference type="KEGG" id="pdh:B9T62_36365"/>
<evidence type="ECO:0000313" key="3">
    <source>
        <dbReference type="Proteomes" id="UP000249890"/>
    </source>
</evidence>
<proteinExistence type="predicted"/>
<keyword evidence="3" id="KW-1185">Reference proteome</keyword>
<organism evidence="2 3">
    <name type="scientific">Paenibacillus donghaensis</name>
    <dbReference type="NCBI Taxonomy" id="414771"/>
    <lineage>
        <taxon>Bacteria</taxon>
        <taxon>Bacillati</taxon>
        <taxon>Bacillota</taxon>
        <taxon>Bacilli</taxon>
        <taxon>Bacillales</taxon>
        <taxon>Paenibacillaceae</taxon>
        <taxon>Paenibacillus</taxon>
    </lineage>
</organism>
<feature type="transmembrane region" description="Helical" evidence="1">
    <location>
        <begin position="135"/>
        <end position="158"/>
    </location>
</feature>
<gene>
    <name evidence="2" type="ORF">B9T62_36365</name>
</gene>
<evidence type="ECO:0000313" key="2">
    <source>
        <dbReference type="EMBL" id="ASA25724.1"/>
    </source>
</evidence>
<reference evidence="2 3" key="1">
    <citation type="submission" date="2017-06" db="EMBL/GenBank/DDBJ databases">
        <title>Complete genome sequence of Paenibacillus donghaensis KCTC 13049T isolated from East Sea sediment, South Korea.</title>
        <authorList>
            <person name="Jung B.K."/>
            <person name="Hong S.-J."/>
            <person name="Shin J.-H."/>
        </authorList>
    </citation>
    <scope>NUCLEOTIDE SEQUENCE [LARGE SCALE GENOMIC DNA]</scope>
    <source>
        <strain evidence="2 3">KCTC 13049</strain>
    </source>
</reference>